<comment type="caution">
    <text evidence="1">The sequence shown here is derived from an EMBL/GenBank/DDBJ whole genome shotgun (WGS) entry which is preliminary data.</text>
</comment>
<proteinExistence type="predicted"/>
<name>A0AAD7RCU6_9TELE</name>
<reference evidence="1" key="1">
    <citation type="journal article" date="2023" name="Science">
        <title>Genome structures resolve the early diversification of teleost fishes.</title>
        <authorList>
            <person name="Parey E."/>
            <person name="Louis A."/>
            <person name="Montfort J."/>
            <person name="Bouchez O."/>
            <person name="Roques C."/>
            <person name="Iampietro C."/>
            <person name="Lluch J."/>
            <person name="Castinel A."/>
            <person name="Donnadieu C."/>
            <person name="Desvignes T."/>
            <person name="Floi Bucao C."/>
            <person name="Jouanno E."/>
            <person name="Wen M."/>
            <person name="Mejri S."/>
            <person name="Dirks R."/>
            <person name="Jansen H."/>
            <person name="Henkel C."/>
            <person name="Chen W.J."/>
            <person name="Zahm M."/>
            <person name="Cabau C."/>
            <person name="Klopp C."/>
            <person name="Thompson A.W."/>
            <person name="Robinson-Rechavi M."/>
            <person name="Braasch I."/>
            <person name="Lecointre G."/>
            <person name="Bobe J."/>
            <person name="Postlethwait J.H."/>
            <person name="Berthelot C."/>
            <person name="Roest Crollius H."/>
            <person name="Guiguen Y."/>
        </authorList>
    </citation>
    <scope>NUCLEOTIDE SEQUENCE</scope>
    <source>
        <strain evidence="1">NC1722</strain>
    </source>
</reference>
<accession>A0AAD7RCU6</accession>
<dbReference type="AlphaFoldDB" id="A0AAD7RCU6"/>
<evidence type="ECO:0000313" key="2">
    <source>
        <dbReference type="Proteomes" id="UP001221898"/>
    </source>
</evidence>
<gene>
    <name evidence="1" type="ORF">AAFF_G00250690</name>
</gene>
<dbReference type="Proteomes" id="UP001221898">
    <property type="component" value="Unassembled WGS sequence"/>
</dbReference>
<protein>
    <submittedName>
        <fullName evidence="1">Uncharacterized protein</fullName>
    </submittedName>
</protein>
<keyword evidence="2" id="KW-1185">Reference proteome</keyword>
<dbReference type="EMBL" id="JAINUG010000338">
    <property type="protein sequence ID" value="KAJ8377837.1"/>
    <property type="molecule type" value="Genomic_DNA"/>
</dbReference>
<organism evidence="1 2">
    <name type="scientific">Aldrovandia affinis</name>
    <dbReference type="NCBI Taxonomy" id="143900"/>
    <lineage>
        <taxon>Eukaryota</taxon>
        <taxon>Metazoa</taxon>
        <taxon>Chordata</taxon>
        <taxon>Craniata</taxon>
        <taxon>Vertebrata</taxon>
        <taxon>Euteleostomi</taxon>
        <taxon>Actinopterygii</taxon>
        <taxon>Neopterygii</taxon>
        <taxon>Teleostei</taxon>
        <taxon>Notacanthiformes</taxon>
        <taxon>Halosauridae</taxon>
        <taxon>Aldrovandia</taxon>
    </lineage>
</organism>
<evidence type="ECO:0000313" key="1">
    <source>
        <dbReference type="EMBL" id="KAJ8377837.1"/>
    </source>
</evidence>
<sequence>MSSWMPPLGQRWVKAAPGNRTEVWRGAVRDPRHAPGPSEVGAWISGLQGNRTDLHLHLRPVGGGQTGDECGALHPRALVSLARRPLQSRARCFHRAEIRGQSGALRKGEFGSGEQGTLVKWNSAARQRINKRADGNVGVSGLAAARDPLPLASPLIVPPAEPAALTDRVRLAGYFR</sequence>